<dbReference type="GO" id="GO:0016746">
    <property type="term" value="F:acyltransferase activity"/>
    <property type="evidence" value="ECO:0007669"/>
    <property type="project" value="UniProtKB-KW"/>
</dbReference>
<keyword evidence="1" id="KW-0808">Transferase</keyword>
<keyword evidence="1" id="KW-0012">Acyltransferase</keyword>
<dbReference type="EMBL" id="GEFM01004944">
    <property type="protein sequence ID" value="JAP70852.1"/>
    <property type="molecule type" value="mRNA"/>
</dbReference>
<dbReference type="Pfam" id="PF06342">
    <property type="entry name" value="DUF1057"/>
    <property type="match status" value="1"/>
</dbReference>
<protein>
    <submittedName>
        <fullName evidence="1">Putative hydrolase/acyltransferase</fullName>
    </submittedName>
</protein>
<dbReference type="InterPro" id="IPR029058">
    <property type="entry name" value="AB_hydrolase_fold"/>
</dbReference>
<dbReference type="PANTHER" id="PTHR47533:SF4">
    <property type="entry name" value="AB HYDROLASE-1 DOMAIN-CONTAINING PROTEIN"/>
    <property type="match status" value="1"/>
</dbReference>
<sequence length="359" mass="40825">METTTAIYPHRRSQALPFAKTDRETAAVQDEALYKERTVTVHTCAEFFPEWKRSRPGWKHVRADGVDVPLPYIHTGLDRGCAGGPTVLAVHGAPGTYREFDALTPVLDVHGGASVIVPTLPDLEFSMKTQSFWHSVEEKTDLLKKFLEAINIQEIDMVIAHSSSMYPILWLALKEPDIRIKSAVFIAPPGCRRISQLSPFWMMKAFDEWFRVPGLQNLMCDMAVHIVRMLGKPNNNQIRGTILSMITIMHARYDQSEPLLRELQRRQVPMLMLYGEKDRLIDREVSAEMAAVLGVQPSQMQVYVGKDNAHARLENPGEPVGNNEVVCFKEGTHFAFKKYPDIFNDVILKFWRKHVKASI</sequence>
<keyword evidence="1" id="KW-0378">Hydrolase</keyword>
<dbReference type="Gene3D" id="3.40.50.1820">
    <property type="entry name" value="alpha/beta hydrolase"/>
    <property type="match status" value="1"/>
</dbReference>
<dbReference type="PANTHER" id="PTHR47533">
    <property type="entry name" value="PROTEIN CBG21859"/>
    <property type="match status" value="1"/>
</dbReference>
<proteinExistence type="evidence at transcript level"/>
<name>A0A131XX29_IXORI</name>
<accession>A0A131XX29</accession>
<dbReference type="AlphaFoldDB" id="A0A131XX29"/>
<dbReference type="InterPro" id="IPR010463">
    <property type="entry name" value="DUF1057"/>
</dbReference>
<evidence type="ECO:0000313" key="1">
    <source>
        <dbReference type="EMBL" id="JAP70852.1"/>
    </source>
</evidence>
<dbReference type="ESTHER" id="ixori-a0a131xx29">
    <property type="family name" value="Duf_1057"/>
</dbReference>
<dbReference type="SUPFAM" id="SSF53474">
    <property type="entry name" value="alpha/beta-Hydrolases"/>
    <property type="match status" value="1"/>
</dbReference>
<organism evidence="1">
    <name type="scientific">Ixodes ricinus</name>
    <name type="common">Common tick</name>
    <name type="synonym">Acarus ricinus</name>
    <dbReference type="NCBI Taxonomy" id="34613"/>
    <lineage>
        <taxon>Eukaryota</taxon>
        <taxon>Metazoa</taxon>
        <taxon>Ecdysozoa</taxon>
        <taxon>Arthropoda</taxon>
        <taxon>Chelicerata</taxon>
        <taxon>Arachnida</taxon>
        <taxon>Acari</taxon>
        <taxon>Parasitiformes</taxon>
        <taxon>Ixodida</taxon>
        <taxon>Ixodoidea</taxon>
        <taxon>Ixodidae</taxon>
        <taxon>Ixodinae</taxon>
        <taxon>Ixodes</taxon>
    </lineage>
</organism>
<reference evidence="1" key="1">
    <citation type="submission" date="2016-02" db="EMBL/GenBank/DDBJ databases">
        <title>RNAseq analyses of the midgut from blood- or serum-fed Ixodes ricinus ticks.</title>
        <authorList>
            <person name="Perner J."/>
            <person name="Provaznik J."/>
            <person name="Schrenkova J."/>
            <person name="Urbanova V."/>
            <person name="Ribeiro J.M."/>
            <person name="Kopacek P."/>
        </authorList>
    </citation>
    <scope>NUCLEOTIDE SEQUENCE</scope>
    <source>
        <tissue evidence="1">Gut</tissue>
    </source>
</reference>
<dbReference type="GO" id="GO:0016787">
    <property type="term" value="F:hydrolase activity"/>
    <property type="evidence" value="ECO:0007669"/>
    <property type="project" value="UniProtKB-KW"/>
</dbReference>